<dbReference type="GO" id="GO:0046983">
    <property type="term" value="F:protein dimerization activity"/>
    <property type="evidence" value="ECO:0007669"/>
    <property type="project" value="UniProtKB-UniRule"/>
</dbReference>
<dbReference type="SMART" id="SM00065">
    <property type="entry name" value="GAF"/>
    <property type="match status" value="1"/>
</dbReference>
<evidence type="ECO:0000256" key="9">
    <source>
        <dbReference type="ARBA" id="ARBA00022777"/>
    </source>
</evidence>
<keyword evidence="5" id="KW-0597">Phosphoprotein</keyword>
<dbReference type="PANTHER" id="PTHR24421:SF10">
    <property type="entry name" value="NITRATE_NITRITE SENSOR PROTEIN NARQ"/>
    <property type="match status" value="1"/>
</dbReference>
<dbReference type="Gene3D" id="1.20.120.960">
    <property type="entry name" value="Histidine kinase NarX, sensor domain"/>
    <property type="match status" value="1"/>
</dbReference>
<dbReference type="Pfam" id="PF00672">
    <property type="entry name" value="HAMP"/>
    <property type="match status" value="1"/>
</dbReference>
<dbReference type="GO" id="GO:0005524">
    <property type="term" value="F:ATP binding"/>
    <property type="evidence" value="ECO:0007669"/>
    <property type="project" value="UniProtKB-UniRule"/>
</dbReference>
<dbReference type="SUPFAM" id="SSF55781">
    <property type="entry name" value="GAF domain-like"/>
    <property type="match status" value="1"/>
</dbReference>
<evidence type="ECO:0000256" key="10">
    <source>
        <dbReference type="ARBA" id="ARBA00022840"/>
    </source>
</evidence>
<evidence type="ECO:0000256" key="2">
    <source>
        <dbReference type="ARBA" id="ARBA00004429"/>
    </source>
</evidence>
<gene>
    <name evidence="18" type="ORF">FHP91_15875</name>
</gene>
<evidence type="ECO:0000256" key="15">
    <source>
        <dbReference type="SAM" id="Phobius"/>
    </source>
</evidence>
<keyword evidence="4 14" id="KW-0997">Cell inner membrane</keyword>
<dbReference type="Gene3D" id="3.30.450.40">
    <property type="match status" value="1"/>
</dbReference>
<dbReference type="InterPro" id="IPR029016">
    <property type="entry name" value="GAF-like_dom_sf"/>
</dbReference>
<evidence type="ECO:0000256" key="13">
    <source>
        <dbReference type="ARBA" id="ARBA00023136"/>
    </source>
</evidence>
<dbReference type="GO" id="GO:0005886">
    <property type="term" value="C:plasma membrane"/>
    <property type="evidence" value="ECO:0007669"/>
    <property type="project" value="UniProtKB-SubCell"/>
</dbReference>
<reference evidence="18 19" key="1">
    <citation type="submission" date="2019-07" db="EMBL/GenBank/DDBJ databases">
        <title>The pathways for chlorine oxyanion respiration interact through the shared metabolite chlorate.</title>
        <authorList>
            <person name="Barnum T.P."/>
            <person name="Cheng Y."/>
            <person name="Hill K.A."/>
            <person name="Lucas L.N."/>
            <person name="Carlson H.K."/>
            <person name="Coates J.D."/>
        </authorList>
    </citation>
    <scope>NUCLEOTIDE SEQUENCE [LARGE SCALE GENOMIC DNA]</scope>
    <source>
        <strain evidence="18 19">SFB-3</strain>
    </source>
</reference>
<dbReference type="GO" id="GO:0000155">
    <property type="term" value="F:phosphorelay sensor kinase activity"/>
    <property type="evidence" value="ECO:0007669"/>
    <property type="project" value="UniProtKB-UniRule"/>
</dbReference>
<comment type="caution">
    <text evidence="18">The sequence shown here is derived from an EMBL/GenBank/DDBJ whole genome shotgun (WGS) entry which is preliminary data.</text>
</comment>
<sequence>MLFGQKLATRIIGVLVAFFLLALVAIGLTLYSSWKLEGVAAAINDAGSLRMRSWKVVHHTAVLPLEGATRNARLAVLHKDIADIERVQSGLVLGDPARPLFIPRDDGIPDDVATIARIWHSDMRPLIERVVGAQTAAAAEQASVALEGATHTYVTRIDTVVKKMERSFTAHTNVLRSYQVLLVALAVIGTVVLMRFFFVAVIRPLDTLQSGMQRMEREDFSARVPVLTNDEFGEVSRGFNRMAGHLEGLYGTLEERVANKTRSLAEKNRELSILYNIARLLRRPMSIEELSRSFLEEVRHTFEADAASVRLFDAEADNLYITTHQGLATEFIDEEAILDCGNCLCGQAVLGDIPIVSSTSDPDGARTRDTCLRAGFVTVSAVPVNHNNRALGIFNLYFRRKVEVSEGDREVLQSLGQHLGMAIDNVRLQSREKEMAVSEERNLIARELHDSIAQGLAFLNLQVQMLDDALTNDRQEDTGEVLEMIRQGIQESYADVRELLQHFRARVPQQDLAAALRLALERFSQQSGVSGELRVHGASPPTVAEVDIQVLYIAQEALSNVRKHAHAKHVSVDLWRDAEGVRLEIRDDGVGFDKTAAGAPEYGEHVGLHIMGERAARIGGVLDIQSQKGGGTSVSLMLTATEQEAAQT</sequence>
<keyword evidence="12 14" id="KW-0902">Two-component regulatory system</keyword>
<evidence type="ECO:0000256" key="11">
    <source>
        <dbReference type="ARBA" id="ARBA00022989"/>
    </source>
</evidence>
<evidence type="ECO:0000259" key="17">
    <source>
        <dbReference type="PROSITE" id="PS50885"/>
    </source>
</evidence>
<dbReference type="CDD" id="cd16917">
    <property type="entry name" value="HATPase_UhpB-NarQ-NarX-like"/>
    <property type="match status" value="1"/>
</dbReference>
<dbReference type="PROSITE" id="PS50885">
    <property type="entry name" value="HAMP"/>
    <property type="match status" value="1"/>
</dbReference>
<keyword evidence="7 15" id="KW-0812">Transmembrane</keyword>
<dbReference type="Gene3D" id="1.20.5.1930">
    <property type="match status" value="1"/>
</dbReference>
<evidence type="ECO:0000256" key="12">
    <source>
        <dbReference type="ARBA" id="ARBA00023012"/>
    </source>
</evidence>
<dbReference type="InterPro" id="IPR050482">
    <property type="entry name" value="Sensor_HK_TwoCompSys"/>
</dbReference>
<dbReference type="OrthoDB" id="9811306at2"/>
<keyword evidence="11 15" id="KW-1133">Transmembrane helix</keyword>
<keyword evidence="13 14" id="KW-0472">Membrane</keyword>
<evidence type="ECO:0000256" key="4">
    <source>
        <dbReference type="ARBA" id="ARBA00022519"/>
    </source>
</evidence>
<dbReference type="PROSITE" id="PS50109">
    <property type="entry name" value="HIS_KIN"/>
    <property type="match status" value="1"/>
</dbReference>
<accession>A0A557QKP1</accession>
<evidence type="ECO:0000259" key="16">
    <source>
        <dbReference type="PROSITE" id="PS50109"/>
    </source>
</evidence>
<comment type="subcellular location">
    <subcellularLocation>
        <location evidence="2">Cell inner membrane</location>
        <topology evidence="2">Multi-pass membrane protein</topology>
    </subcellularLocation>
</comment>
<dbReference type="InterPro" id="IPR016380">
    <property type="entry name" value="Sig_transdc_His_kin_NarX/NarQ"/>
</dbReference>
<evidence type="ECO:0000256" key="1">
    <source>
        <dbReference type="ARBA" id="ARBA00000085"/>
    </source>
</evidence>
<dbReference type="Proteomes" id="UP000319502">
    <property type="component" value="Unassembled WGS sequence"/>
</dbReference>
<evidence type="ECO:0000256" key="6">
    <source>
        <dbReference type="ARBA" id="ARBA00022679"/>
    </source>
</evidence>
<proteinExistence type="predicted"/>
<dbReference type="Pfam" id="PF13675">
    <property type="entry name" value="PilJ"/>
    <property type="match status" value="1"/>
</dbReference>
<feature type="domain" description="Histidine kinase" evidence="16">
    <location>
        <begin position="447"/>
        <end position="642"/>
    </location>
</feature>
<dbReference type="SMART" id="SM00304">
    <property type="entry name" value="HAMP"/>
    <property type="match status" value="1"/>
</dbReference>
<dbReference type="Pfam" id="PF13185">
    <property type="entry name" value="GAF_2"/>
    <property type="match status" value="1"/>
</dbReference>
<dbReference type="AlphaFoldDB" id="A0A557QKP1"/>
<keyword evidence="9 14" id="KW-0418">Kinase</keyword>
<dbReference type="EMBL" id="VMNK01000015">
    <property type="protein sequence ID" value="TVO53478.1"/>
    <property type="molecule type" value="Genomic_DNA"/>
</dbReference>
<feature type="transmembrane region" description="Helical" evidence="15">
    <location>
        <begin position="12"/>
        <end position="31"/>
    </location>
</feature>
<keyword evidence="8 14" id="KW-0547">Nucleotide-binding</keyword>
<dbReference type="InterPro" id="IPR042295">
    <property type="entry name" value="NarX-like_N_sf"/>
</dbReference>
<keyword evidence="6 14" id="KW-0808">Transferase</keyword>
<dbReference type="EC" id="2.7.13.3" evidence="14"/>
<comment type="catalytic activity">
    <reaction evidence="1 14">
        <text>ATP + protein L-histidine = ADP + protein N-phospho-L-histidine.</text>
        <dbReference type="EC" id="2.7.13.3"/>
    </reaction>
</comment>
<dbReference type="SMART" id="SM00387">
    <property type="entry name" value="HATPase_c"/>
    <property type="match status" value="1"/>
</dbReference>
<name>A0A557QKP1_9RHOO</name>
<dbReference type="PIRSF" id="PIRSF003167">
    <property type="entry name" value="STHK_NarX/NarQ"/>
    <property type="match status" value="1"/>
</dbReference>
<dbReference type="InterPro" id="IPR036890">
    <property type="entry name" value="HATPase_C_sf"/>
</dbReference>
<dbReference type="SUPFAM" id="SSF158472">
    <property type="entry name" value="HAMP domain-like"/>
    <property type="match status" value="1"/>
</dbReference>
<dbReference type="Gene3D" id="3.30.565.10">
    <property type="entry name" value="Histidine kinase-like ATPase, C-terminal domain"/>
    <property type="match status" value="1"/>
</dbReference>
<dbReference type="InterPro" id="IPR011712">
    <property type="entry name" value="Sig_transdc_His_kin_sub3_dim/P"/>
</dbReference>
<organism evidence="18 19">
    <name type="scientific">Denitromonas halophila</name>
    <dbReference type="NCBI Taxonomy" id="1629404"/>
    <lineage>
        <taxon>Bacteria</taxon>
        <taxon>Pseudomonadati</taxon>
        <taxon>Pseudomonadota</taxon>
        <taxon>Betaproteobacteria</taxon>
        <taxon>Rhodocyclales</taxon>
        <taxon>Zoogloeaceae</taxon>
        <taxon>Denitromonas</taxon>
    </lineage>
</organism>
<keyword evidence="10 14" id="KW-0067">ATP-binding</keyword>
<keyword evidence="3 14" id="KW-1003">Cell membrane</keyword>
<protein>
    <recommendedName>
        <fullName evidence="14">Sensor protein</fullName>
        <ecNumber evidence="14">2.7.13.3</ecNumber>
    </recommendedName>
</protein>
<keyword evidence="19" id="KW-1185">Reference proteome</keyword>
<dbReference type="Gene3D" id="1.10.8.500">
    <property type="entry name" value="HAMP domain in histidine kinase"/>
    <property type="match status" value="1"/>
</dbReference>
<dbReference type="InterPro" id="IPR003660">
    <property type="entry name" value="HAMP_dom"/>
</dbReference>
<dbReference type="CDD" id="cd06225">
    <property type="entry name" value="HAMP"/>
    <property type="match status" value="1"/>
</dbReference>
<dbReference type="InterPro" id="IPR003018">
    <property type="entry name" value="GAF"/>
</dbReference>
<feature type="transmembrane region" description="Helical" evidence="15">
    <location>
        <begin position="180"/>
        <end position="202"/>
    </location>
</feature>
<dbReference type="InterPro" id="IPR005467">
    <property type="entry name" value="His_kinase_dom"/>
</dbReference>
<evidence type="ECO:0000256" key="3">
    <source>
        <dbReference type="ARBA" id="ARBA00022475"/>
    </source>
</evidence>
<evidence type="ECO:0000256" key="14">
    <source>
        <dbReference type="PIRNR" id="PIRNR003167"/>
    </source>
</evidence>
<dbReference type="Pfam" id="PF07730">
    <property type="entry name" value="HisKA_3"/>
    <property type="match status" value="1"/>
</dbReference>
<dbReference type="InterPro" id="IPR029095">
    <property type="entry name" value="NarX-like_N"/>
</dbReference>
<evidence type="ECO:0000256" key="7">
    <source>
        <dbReference type="ARBA" id="ARBA00022692"/>
    </source>
</evidence>
<evidence type="ECO:0000256" key="8">
    <source>
        <dbReference type="ARBA" id="ARBA00022741"/>
    </source>
</evidence>
<evidence type="ECO:0000256" key="5">
    <source>
        <dbReference type="ARBA" id="ARBA00022553"/>
    </source>
</evidence>
<dbReference type="InterPro" id="IPR003594">
    <property type="entry name" value="HATPase_dom"/>
</dbReference>
<dbReference type="Pfam" id="PF02518">
    <property type="entry name" value="HATPase_c"/>
    <property type="match status" value="1"/>
</dbReference>
<dbReference type="SUPFAM" id="SSF55874">
    <property type="entry name" value="ATPase domain of HSP90 chaperone/DNA topoisomerase II/histidine kinase"/>
    <property type="match status" value="1"/>
</dbReference>
<dbReference type="PANTHER" id="PTHR24421">
    <property type="entry name" value="NITRATE/NITRITE SENSOR PROTEIN NARX-RELATED"/>
    <property type="match status" value="1"/>
</dbReference>
<evidence type="ECO:0000313" key="18">
    <source>
        <dbReference type="EMBL" id="TVO53478.1"/>
    </source>
</evidence>
<feature type="domain" description="HAMP" evidence="17">
    <location>
        <begin position="199"/>
        <end position="251"/>
    </location>
</feature>
<evidence type="ECO:0000313" key="19">
    <source>
        <dbReference type="Proteomes" id="UP000319502"/>
    </source>
</evidence>